<proteinExistence type="predicted"/>
<evidence type="ECO:0000313" key="2">
    <source>
        <dbReference type="EMBL" id="CAL6112768.1"/>
    </source>
</evidence>
<organism evidence="1">
    <name type="scientific">Hexamita inflata</name>
    <dbReference type="NCBI Taxonomy" id="28002"/>
    <lineage>
        <taxon>Eukaryota</taxon>
        <taxon>Metamonada</taxon>
        <taxon>Diplomonadida</taxon>
        <taxon>Hexamitidae</taxon>
        <taxon>Hexamitinae</taxon>
        <taxon>Hexamita</taxon>
    </lineage>
</organism>
<evidence type="ECO:0000313" key="3">
    <source>
        <dbReference type="Proteomes" id="UP001642409"/>
    </source>
</evidence>
<evidence type="ECO:0000313" key="1">
    <source>
        <dbReference type="EMBL" id="CAI9940833.1"/>
    </source>
</evidence>
<dbReference type="AlphaFoldDB" id="A0AA86PP59"/>
<gene>
    <name evidence="1" type="ORF">HINF_LOCUS28478</name>
    <name evidence="2" type="ORF">HINF_LOCUS77193</name>
</gene>
<sequence>MPRGQHLKQQRLVARVKQLERKEWRKGSCVKARKVLTYQKRCEQKQDEVKTPKTLPPALLSQIRVDQQSQKSPNGRRYIKEDRERALLATLTSRAEYRVRLQNQCAISLSTIYQTKVELMKNVFKNRQLVGSPYDNLAVDLRLYRSRMGVKYDTNIKVVFQVDACALASNPKIDDLGHIKNAEIVKNDKGQKEIRPYTYGYAIYMVPRDPKYKAELLYVMLSPQGTGDKRIFGILEKVKEIVEKQYFTVQAVISDGDSQYVGMYSKAETTSVIKNYRKYVLKHKYSQIYHSFTRNTKASRKMTWLHDLIHVSKNIRSRALSNTMSLNPRRKDLTFNFNQLNKLSKFKNTQILDSHKSFSQNDQFPLEIFNGSTLAAIRQSSVGHSLKANYIYILLNIVTQLSFIEFTQYGLEKYLIFLLEFFTNYYEYVFEGIRWDEFGKPQINQTSHNGATVLPYNRQQVEAIILYIAYLLRMIDENETFSFLLITSYRIELYFAHLRQVCKNNDTPDNINLKIENDYLRVLLEHKYKVTNNTTRNGNKRSMVFHSTNKDERVTKNDMLHSIEMGRILFYYILDEKYQQSLTAHEIPRDKLFSTILSFVDELGIETWNIVAGRVHKRNAADVIKTKSGNSVNRIGRIVIASKNSQKRIILKDLKLNERKK</sequence>
<name>A0AA86PP59_9EUKA</name>
<dbReference type="Proteomes" id="UP001642409">
    <property type="component" value="Unassembled WGS sequence"/>
</dbReference>
<dbReference type="EMBL" id="CAXDID020000747">
    <property type="protein sequence ID" value="CAL6112768.1"/>
    <property type="molecule type" value="Genomic_DNA"/>
</dbReference>
<accession>A0AA86PP59</accession>
<reference evidence="2 3" key="2">
    <citation type="submission" date="2024-07" db="EMBL/GenBank/DDBJ databases">
        <authorList>
            <person name="Akdeniz Z."/>
        </authorList>
    </citation>
    <scope>NUCLEOTIDE SEQUENCE [LARGE SCALE GENOMIC DNA]</scope>
</reference>
<dbReference type="EMBL" id="CATOUU010000682">
    <property type="protein sequence ID" value="CAI9940833.1"/>
    <property type="molecule type" value="Genomic_DNA"/>
</dbReference>
<keyword evidence="3" id="KW-1185">Reference proteome</keyword>
<reference evidence="1" key="1">
    <citation type="submission" date="2023-06" db="EMBL/GenBank/DDBJ databases">
        <authorList>
            <person name="Kurt Z."/>
        </authorList>
    </citation>
    <scope>NUCLEOTIDE SEQUENCE</scope>
</reference>
<comment type="caution">
    <text evidence="1">The sequence shown here is derived from an EMBL/GenBank/DDBJ whole genome shotgun (WGS) entry which is preliminary data.</text>
</comment>
<protein>
    <submittedName>
        <fullName evidence="1">Uncharacterized protein</fullName>
    </submittedName>
</protein>